<dbReference type="OrthoDB" id="2223681at2"/>
<sequence length="514" mass="55562">MVKMVLGSSDAQASSVGTLADNYKAGFEQLVKSIDQLANEDRLSGSAYSNIKNYGSSVVKPLAQAFVLLAEAAKADIKKLPDEYRASVGNEDLDEETLTAQIHALNSTLATNRATKTAMKRIDSAADTQSFDQAISADEGTKRDLEEKLRKLREYNAKSSGFFSDIAGLESAVNTGLSQLQSGISGFNGTFTLPSKKELAWTKTIKSQWEQREAYLAAAAKVNKGDKLTDKDAKAIKAYQKNHPGLNIDKSVIKAADKKMGDVKDFAKQLSKEIGISYEEAYNFIVNGVLSDENKQKMKLLKNSVKYAKGGLYIKSSYRYWLKHKGEWTDEMFKARTFSKGGAQIEDVKYAGKYLKKSKKLKTITSKLTSYEHGRLNRDLKMMKENQVAGRLGKIGKAAGKALKVAGWLGTAIDAKVSAEGYKKKGYSNEQTAALATRKVAVDMTASAVGSNVGRVAGAWVGQMIIPIPGVGAAIGSVAGSILGGIIGSKVGDAVNAQMDKGVKPKKSGWSWPW</sequence>
<comment type="caution">
    <text evidence="3">The sequence shown here is derived from an EMBL/GenBank/DDBJ whole genome shotgun (WGS) entry which is preliminary data.</text>
</comment>
<proteinExistence type="inferred from homology"/>
<protein>
    <recommendedName>
        <fullName evidence="2">LXG domain-containing protein</fullName>
    </recommendedName>
</protein>
<gene>
    <name evidence="3" type="ORF">STRMA_0484</name>
</gene>
<evidence type="ECO:0000313" key="3">
    <source>
        <dbReference type="EMBL" id="EHJ52055.1"/>
    </source>
</evidence>
<dbReference type="PROSITE" id="PS51756">
    <property type="entry name" value="LXG"/>
    <property type="match status" value="1"/>
</dbReference>
<dbReference type="Pfam" id="PF04740">
    <property type="entry name" value="LXG"/>
    <property type="match status" value="1"/>
</dbReference>
<evidence type="ECO:0000256" key="1">
    <source>
        <dbReference type="ARBA" id="ARBA00034117"/>
    </source>
</evidence>
<keyword evidence="4" id="KW-1185">Reference proteome</keyword>
<dbReference type="EMBL" id="AEUW02000001">
    <property type="protein sequence ID" value="EHJ52055.1"/>
    <property type="molecule type" value="Genomic_DNA"/>
</dbReference>
<dbReference type="Proteomes" id="UP000003573">
    <property type="component" value="Unassembled WGS sequence"/>
</dbReference>
<accession>G5JZ67</accession>
<organism evidence="3 4">
    <name type="scientific">Streptococcus macacae NCTC 11558</name>
    <dbReference type="NCBI Taxonomy" id="764298"/>
    <lineage>
        <taxon>Bacteria</taxon>
        <taxon>Bacillati</taxon>
        <taxon>Bacillota</taxon>
        <taxon>Bacilli</taxon>
        <taxon>Lactobacillales</taxon>
        <taxon>Streptococcaceae</taxon>
        <taxon>Streptococcus</taxon>
    </lineage>
</organism>
<name>G5JZ67_9STRE</name>
<dbReference type="InterPro" id="IPR006829">
    <property type="entry name" value="LXG_dom"/>
</dbReference>
<dbReference type="AlphaFoldDB" id="G5JZ67"/>
<comment type="similarity">
    <text evidence="1">In the N-terminal section; belongs to the LXG family.</text>
</comment>
<dbReference type="RefSeq" id="WP_003079685.1">
    <property type="nucleotide sequence ID" value="NZ_AEUW02000001.1"/>
</dbReference>
<evidence type="ECO:0000259" key="2">
    <source>
        <dbReference type="PROSITE" id="PS51756"/>
    </source>
</evidence>
<feature type="domain" description="LXG" evidence="2">
    <location>
        <begin position="1"/>
        <end position="222"/>
    </location>
</feature>
<reference evidence="3 4" key="1">
    <citation type="journal article" date="2014" name="Int. J. Syst. Evol. Microbiol.">
        <title>Phylogenomics and the dynamic genome evolution of the genus Streptococcus.</title>
        <authorList>
            <consortium name="The Broad Institute Genome Sequencing Platform"/>
            <person name="Richards V.P."/>
            <person name="Palmer S.R."/>
            <person name="Pavinski Bitar P.D."/>
            <person name="Qin X."/>
            <person name="Weinstock G.M."/>
            <person name="Highlander S.K."/>
            <person name="Town C.D."/>
            <person name="Burne R.A."/>
            <person name="Stanhope M.J."/>
        </authorList>
    </citation>
    <scope>NUCLEOTIDE SEQUENCE [LARGE SCALE GENOMIC DNA]</scope>
    <source>
        <strain evidence="3 4">NCTC 11558</strain>
    </source>
</reference>
<dbReference type="STRING" id="764298.STRMA_0484"/>
<dbReference type="eggNOG" id="COG5444">
    <property type="taxonomic scope" value="Bacteria"/>
</dbReference>
<evidence type="ECO:0000313" key="4">
    <source>
        <dbReference type="Proteomes" id="UP000003573"/>
    </source>
</evidence>